<dbReference type="Pfam" id="PF02882">
    <property type="entry name" value="THF_DHG_CYH_C"/>
    <property type="match status" value="1"/>
</dbReference>
<sequence length="286" mass="30456">MTALIIDGRQTAMQVRGEIRETVAAHVTKGFRAPALAVILVGEDAASAVYVRNKRLACKEAGVHSLAFDLPAETSETALITLIDSLNASSEVDGILVQLPLPSHINTDTIIERINPKKDVDGFHPYNLGRLAQKRPALRPCTPFGIMHLLEAAHIPLTGAHAVVVGASNIVGRPMALEFLLVGATVTVCHSQTVHLRRHVEMADILVVAAGQMGVVDTAWLKPHQVVIDVGMHRLDDGRLRGDVDFEAARALVAAVTPVPGGVGPMTVAMLLHNTLQAAGVYQHAP</sequence>
<evidence type="ECO:0000256" key="4">
    <source>
        <dbReference type="ARBA" id="ARBA00022605"/>
    </source>
</evidence>
<dbReference type="STRING" id="45065.Lgee_0998"/>
<comment type="catalytic activity">
    <reaction evidence="12">
        <text>(6R)-5,10-methylene-5,6,7,8-tetrahydrofolate + NADP(+) = (6R)-5,10-methenyltetrahydrofolate + NADPH</text>
        <dbReference type="Rhea" id="RHEA:22812"/>
        <dbReference type="ChEBI" id="CHEBI:15636"/>
        <dbReference type="ChEBI" id="CHEBI:57455"/>
        <dbReference type="ChEBI" id="CHEBI:57783"/>
        <dbReference type="ChEBI" id="CHEBI:58349"/>
        <dbReference type="EC" id="1.5.1.5"/>
    </reaction>
</comment>
<dbReference type="InterPro" id="IPR020867">
    <property type="entry name" value="THF_DH/CycHdrlase_CS"/>
</dbReference>
<keyword evidence="3 12" id="KW-0554">One-carbon metabolism</keyword>
<evidence type="ECO:0000313" key="16">
    <source>
        <dbReference type="Proteomes" id="UP000054785"/>
    </source>
</evidence>
<comment type="subunit">
    <text evidence="2 12">Homodimer.</text>
</comment>
<dbReference type="EC" id="1.5.1.5" evidence="12"/>
<keyword evidence="5 12" id="KW-0658">Purine biosynthesis</keyword>
<dbReference type="InterPro" id="IPR020630">
    <property type="entry name" value="THF_DH/CycHdrlase_cat_dom"/>
</dbReference>
<evidence type="ECO:0000256" key="1">
    <source>
        <dbReference type="ARBA" id="ARBA00004777"/>
    </source>
</evidence>
<evidence type="ECO:0000256" key="12">
    <source>
        <dbReference type="HAMAP-Rule" id="MF_01576"/>
    </source>
</evidence>
<dbReference type="GO" id="GO:0006164">
    <property type="term" value="P:purine nucleotide biosynthetic process"/>
    <property type="evidence" value="ECO:0007669"/>
    <property type="project" value="UniProtKB-KW"/>
</dbReference>
<dbReference type="Gene3D" id="3.40.50.10860">
    <property type="entry name" value="Leucine Dehydrogenase, chain A, domain 1"/>
    <property type="match status" value="1"/>
</dbReference>
<evidence type="ECO:0000256" key="5">
    <source>
        <dbReference type="ARBA" id="ARBA00022755"/>
    </source>
</evidence>
<dbReference type="PANTHER" id="PTHR48099:SF5">
    <property type="entry name" value="C-1-TETRAHYDROFOLATE SYNTHASE, CYTOPLASMIC"/>
    <property type="match status" value="1"/>
</dbReference>
<dbReference type="SUPFAM" id="SSF53223">
    <property type="entry name" value="Aminoacid dehydrogenase-like, N-terminal domain"/>
    <property type="match status" value="1"/>
</dbReference>
<evidence type="ECO:0000313" key="15">
    <source>
        <dbReference type="EMBL" id="KTD00734.1"/>
    </source>
</evidence>
<evidence type="ECO:0000256" key="2">
    <source>
        <dbReference type="ARBA" id="ARBA00011738"/>
    </source>
</evidence>
<dbReference type="FunFam" id="3.40.50.720:FF:000006">
    <property type="entry name" value="Bifunctional protein FolD"/>
    <property type="match status" value="1"/>
</dbReference>
<proteinExistence type="inferred from homology"/>
<evidence type="ECO:0000256" key="8">
    <source>
        <dbReference type="ARBA" id="ARBA00023002"/>
    </source>
</evidence>
<dbReference type="GO" id="GO:0009086">
    <property type="term" value="P:methionine biosynthetic process"/>
    <property type="evidence" value="ECO:0007669"/>
    <property type="project" value="UniProtKB-KW"/>
</dbReference>
<keyword evidence="10 12" id="KW-0486">Methionine biosynthesis</keyword>
<dbReference type="FunFam" id="3.40.50.10860:FF:000005">
    <property type="entry name" value="C-1-tetrahydrofolate synthase, cytoplasmic, putative"/>
    <property type="match status" value="1"/>
</dbReference>
<accession>A0A0W0TYI8</accession>
<dbReference type="InterPro" id="IPR000672">
    <property type="entry name" value="THF_DH/CycHdrlase"/>
</dbReference>
<keyword evidence="7 12" id="KW-0521">NADP</keyword>
<comment type="similarity">
    <text evidence="12">Belongs to the tetrahydrofolate dehydrogenase/cyclohydrolase family.</text>
</comment>
<dbReference type="UniPathway" id="UPA00193"/>
<dbReference type="OrthoDB" id="9803580at2"/>
<dbReference type="Proteomes" id="UP000054785">
    <property type="component" value="Unassembled WGS sequence"/>
</dbReference>
<reference evidence="15 16" key="1">
    <citation type="submission" date="2015-11" db="EMBL/GenBank/DDBJ databases">
        <title>Genomic analysis of 38 Legionella species identifies large and diverse effector repertoires.</title>
        <authorList>
            <person name="Burstein D."/>
            <person name="Amaro F."/>
            <person name="Zusman T."/>
            <person name="Lifshitz Z."/>
            <person name="Cohen O."/>
            <person name="Gilbert J.A."/>
            <person name="Pupko T."/>
            <person name="Shuman H.A."/>
            <person name="Segal G."/>
        </authorList>
    </citation>
    <scope>NUCLEOTIDE SEQUENCE [LARGE SCALE GENOMIC DNA]</scope>
    <source>
        <strain evidence="15 16">ATCC 49504</strain>
    </source>
</reference>
<keyword evidence="8 12" id="KW-0560">Oxidoreductase</keyword>
<evidence type="ECO:0000259" key="13">
    <source>
        <dbReference type="Pfam" id="PF00763"/>
    </source>
</evidence>
<dbReference type="RefSeq" id="WP_028386383.1">
    <property type="nucleotide sequence ID" value="NZ_CAAAHN010000014.1"/>
</dbReference>
<evidence type="ECO:0000256" key="7">
    <source>
        <dbReference type="ARBA" id="ARBA00022857"/>
    </source>
</evidence>
<dbReference type="HAMAP" id="MF_01576">
    <property type="entry name" value="THF_DHG_CYH"/>
    <property type="match status" value="1"/>
</dbReference>
<comment type="caution">
    <text evidence="15">The sequence shown here is derived from an EMBL/GenBank/DDBJ whole genome shotgun (WGS) entry which is preliminary data.</text>
</comment>
<dbReference type="InterPro" id="IPR046346">
    <property type="entry name" value="Aminoacid_DH-like_N_sf"/>
</dbReference>
<dbReference type="GO" id="GO:0004488">
    <property type="term" value="F:methylenetetrahydrofolate dehydrogenase (NADP+) activity"/>
    <property type="evidence" value="ECO:0007669"/>
    <property type="project" value="UniProtKB-UniRule"/>
</dbReference>
<dbReference type="GO" id="GO:0004477">
    <property type="term" value="F:methenyltetrahydrofolate cyclohydrolase activity"/>
    <property type="evidence" value="ECO:0007669"/>
    <property type="project" value="UniProtKB-UniRule"/>
</dbReference>
<feature type="domain" description="Tetrahydrofolate dehydrogenase/cyclohydrolase NAD(P)-binding" evidence="14">
    <location>
        <begin position="140"/>
        <end position="279"/>
    </location>
</feature>
<dbReference type="PROSITE" id="PS00767">
    <property type="entry name" value="THF_DHG_CYH_2"/>
    <property type="match status" value="1"/>
</dbReference>
<evidence type="ECO:0000259" key="14">
    <source>
        <dbReference type="Pfam" id="PF02882"/>
    </source>
</evidence>
<comment type="catalytic activity">
    <reaction evidence="12">
        <text>(6R)-5,10-methenyltetrahydrofolate + H2O = (6R)-10-formyltetrahydrofolate + H(+)</text>
        <dbReference type="Rhea" id="RHEA:23700"/>
        <dbReference type="ChEBI" id="CHEBI:15377"/>
        <dbReference type="ChEBI" id="CHEBI:15378"/>
        <dbReference type="ChEBI" id="CHEBI:57455"/>
        <dbReference type="ChEBI" id="CHEBI:195366"/>
        <dbReference type="EC" id="3.5.4.9"/>
    </reaction>
</comment>
<dbReference type="AlphaFoldDB" id="A0A0W0TYI8"/>
<dbReference type="NCBIfam" id="NF008058">
    <property type="entry name" value="PRK10792.1"/>
    <property type="match status" value="1"/>
</dbReference>
<comment type="pathway">
    <text evidence="1 12">One-carbon metabolism; tetrahydrofolate interconversion.</text>
</comment>
<dbReference type="CDD" id="cd01080">
    <property type="entry name" value="NAD_bind_m-THF_DH_Cyclohyd"/>
    <property type="match status" value="1"/>
</dbReference>
<evidence type="ECO:0000256" key="9">
    <source>
        <dbReference type="ARBA" id="ARBA00023102"/>
    </source>
</evidence>
<dbReference type="EC" id="3.5.4.9" evidence="12"/>
<keyword evidence="16" id="KW-1185">Reference proteome</keyword>
<dbReference type="GO" id="GO:0000105">
    <property type="term" value="P:L-histidine biosynthetic process"/>
    <property type="evidence" value="ECO:0007669"/>
    <property type="project" value="UniProtKB-KW"/>
</dbReference>
<dbReference type="GO" id="GO:0035999">
    <property type="term" value="P:tetrahydrofolate interconversion"/>
    <property type="evidence" value="ECO:0007669"/>
    <property type="project" value="UniProtKB-UniRule"/>
</dbReference>
<dbReference type="EMBL" id="LNYC01000032">
    <property type="protein sequence ID" value="KTD00734.1"/>
    <property type="molecule type" value="Genomic_DNA"/>
</dbReference>
<organism evidence="15 16">
    <name type="scientific">Legionella geestiana</name>
    <dbReference type="NCBI Taxonomy" id="45065"/>
    <lineage>
        <taxon>Bacteria</taxon>
        <taxon>Pseudomonadati</taxon>
        <taxon>Pseudomonadota</taxon>
        <taxon>Gammaproteobacteria</taxon>
        <taxon>Legionellales</taxon>
        <taxon>Legionellaceae</taxon>
        <taxon>Legionella</taxon>
    </lineage>
</organism>
<dbReference type="InterPro" id="IPR036291">
    <property type="entry name" value="NAD(P)-bd_dom_sf"/>
</dbReference>
<dbReference type="PRINTS" id="PR00085">
    <property type="entry name" value="THFDHDRGNASE"/>
</dbReference>
<dbReference type="Pfam" id="PF00763">
    <property type="entry name" value="THF_DHG_CYH"/>
    <property type="match status" value="1"/>
</dbReference>
<protein>
    <recommendedName>
        <fullName evidence="12">Bifunctional protein FolD</fullName>
    </recommendedName>
    <domain>
        <recommendedName>
            <fullName evidence="12">Methylenetetrahydrofolate dehydrogenase</fullName>
            <ecNumber evidence="12">1.5.1.5</ecNumber>
        </recommendedName>
    </domain>
    <domain>
        <recommendedName>
            <fullName evidence="12">Methenyltetrahydrofolate cyclohydrolase</fullName>
            <ecNumber evidence="12">3.5.4.9</ecNumber>
        </recommendedName>
    </domain>
</protein>
<dbReference type="InterPro" id="IPR020631">
    <property type="entry name" value="THF_DH/CycHdrlase_NAD-bd_dom"/>
</dbReference>
<comment type="function">
    <text evidence="12">Catalyzes the oxidation of 5,10-methylenetetrahydrofolate to 5,10-methenyltetrahydrofolate and then the hydrolysis of 5,10-methenyltetrahydrofolate to 10-formyltetrahydrofolate.</text>
</comment>
<evidence type="ECO:0000256" key="3">
    <source>
        <dbReference type="ARBA" id="ARBA00022563"/>
    </source>
</evidence>
<dbReference type="SUPFAM" id="SSF51735">
    <property type="entry name" value="NAD(P)-binding Rossmann-fold domains"/>
    <property type="match status" value="1"/>
</dbReference>
<feature type="domain" description="Tetrahydrofolate dehydrogenase/cyclohydrolase catalytic" evidence="13">
    <location>
        <begin position="6"/>
        <end position="121"/>
    </location>
</feature>
<dbReference type="PANTHER" id="PTHR48099">
    <property type="entry name" value="C-1-TETRAHYDROFOLATE SYNTHASE, CYTOPLASMIC-RELATED"/>
    <property type="match status" value="1"/>
</dbReference>
<gene>
    <name evidence="12 15" type="primary">folD</name>
    <name evidence="15" type="ORF">Lgee_0998</name>
</gene>
<keyword evidence="6 12" id="KW-0378">Hydrolase</keyword>
<dbReference type="GO" id="GO:0005829">
    <property type="term" value="C:cytosol"/>
    <property type="evidence" value="ECO:0007669"/>
    <property type="project" value="TreeGrafter"/>
</dbReference>
<name>A0A0W0TYI8_9GAMM</name>
<dbReference type="PATRIC" id="fig|45065.4.peg.1070"/>
<evidence type="ECO:0000256" key="6">
    <source>
        <dbReference type="ARBA" id="ARBA00022801"/>
    </source>
</evidence>
<feature type="binding site" evidence="12">
    <location>
        <begin position="166"/>
        <end position="168"/>
    </location>
    <ligand>
        <name>NADP(+)</name>
        <dbReference type="ChEBI" id="CHEBI:58349"/>
    </ligand>
</feature>
<keyword evidence="4 12" id="KW-0028">Amino-acid biosynthesis</keyword>
<dbReference type="Gene3D" id="3.40.50.720">
    <property type="entry name" value="NAD(P)-binding Rossmann-like Domain"/>
    <property type="match status" value="1"/>
</dbReference>
<comment type="caution">
    <text evidence="12">Lacks conserved residue(s) required for the propagation of feature annotation.</text>
</comment>
<evidence type="ECO:0000256" key="10">
    <source>
        <dbReference type="ARBA" id="ARBA00023167"/>
    </source>
</evidence>
<keyword evidence="9 12" id="KW-0368">Histidine biosynthesis</keyword>
<keyword evidence="11 12" id="KW-0511">Multifunctional enzyme</keyword>
<evidence type="ECO:0000256" key="11">
    <source>
        <dbReference type="ARBA" id="ARBA00023268"/>
    </source>
</evidence>